<dbReference type="GeneID" id="54475570"/>
<dbReference type="EMBL" id="MU001640">
    <property type="protein sequence ID" value="KAF2480185.1"/>
    <property type="molecule type" value="Genomic_DNA"/>
</dbReference>
<feature type="transmembrane region" description="Helical" evidence="2">
    <location>
        <begin position="33"/>
        <end position="51"/>
    </location>
</feature>
<dbReference type="GO" id="GO:0005886">
    <property type="term" value="C:plasma membrane"/>
    <property type="evidence" value="ECO:0007669"/>
    <property type="project" value="InterPro"/>
</dbReference>
<dbReference type="GO" id="GO:0051285">
    <property type="term" value="C:cell cortex of cell tip"/>
    <property type="evidence" value="ECO:0007669"/>
    <property type="project" value="TreeGrafter"/>
</dbReference>
<dbReference type="OrthoDB" id="2327445at2759"/>
<sequence length="306" mass="33967">MFGRRKRTTTPPYDEAFATKSELHRATRPRMTWSLLTSLFLLITVVFLILVEVGDTAVGSIRSKIYFINLNLTNIVPVSIPDATLINSIAQTLGLHDFYTVGLWGYCEGYNGVGTTTCSKPQTLYWFNPVSIISNQLIAGASIALPLEINNILKLIRIVSHWMFGLFLSGACLSFVMIFIVPLSVYSRWASLPITIFTFLAALLTTVGSVIATVLFIIMRDVITAQTTLNIKATIGIQMFAYMWIAAGASIIAFVIQLGMCCCCASRRDVRTGRKRGSMRAWRKRNSAMREKPTEETMTPPLNGEA</sequence>
<organism evidence="3 4">
    <name type="scientific">Neohortaea acidophila</name>
    <dbReference type="NCBI Taxonomy" id="245834"/>
    <lineage>
        <taxon>Eukaryota</taxon>
        <taxon>Fungi</taxon>
        <taxon>Dikarya</taxon>
        <taxon>Ascomycota</taxon>
        <taxon>Pezizomycotina</taxon>
        <taxon>Dothideomycetes</taxon>
        <taxon>Dothideomycetidae</taxon>
        <taxon>Mycosphaerellales</taxon>
        <taxon>Teratosphaeriaceae</taxon>
        <taxon>Neohortaea</taxon>
    </lineage>
</organism>
<proteinExistence type="predicted"/>
<dbReference type="InterPro" id="IPR009571">
    <property type="entry name" value="SUR7/Rim9-like_fungi"/>
</dbReference>
<accession>A0A6A6PJS8</accession>
<gene>
    <name evidence="3" type="ORF">BDY17DRAFT_303385</name>
</gene>
<dbReference type="PANTHER" id="PTHR28019:SF2">
    <property type="entry name" value="CELL MEMBRANE PROTEIN YLR413W-RELATED"/>
    <property type="match status" value="1"/>
</dbReference>
<protein>
    <submittedName>
        <fullName evidence="3">SUR7/PalI family-domain-containing protein</fullName>
    </submittedName>
</protein>
<keyword evidence="2" id="KW-1133">Transmembrane helix</keyword>
<evidence type="ECO:0000313" key="3">
    <source>
        <dbReference type="EMBL" id="KAF2480185.1"/>
    </source>
</evidence>
<name>A0A6A6PJS8_9PEZI</name>
<feature type="transmembrane region" description="Helical" evidence="2">
    <location>
        <begin position="239"/>
        <end position="260"/>
    </location>
</feature>
<keyword evidence="4" id="KW-1185">Reference proteome</keyword>
<dbReference type="RefSeq" id="XP_033586755.1">
    <property type="nucleotide sequence ID" value="XM_033734568.1"/>
</dbReference>
<keyword evidence="2" id="KW-0472">Membrane</keyword>
<feature type="transmembrane region" description="Helical" evidence="2">
    <location>
        <begin position="125"/>
        <end position="147"/>
    </location>
</feature>
<dbReference type="PANTHER" id="PTHR28019">
    <property type="entry name" value="CELL MEMBRANE PROTEIN YLR413W-RELATED"/>
    <property type="match status" value="1"/>
</dbReference>
<evidence type="ECO:0000313" key="4">
    <source>
        <dbReference type="Proteomes" id="UP000799767"/>
    </source>
</evidence>
<dbReference type="AlphaFoldDB" id="A0A6A6PJS8"/>
<evidence type="ECO:0000256" key="1">
    <source>
        <dbReference type="SAM" id="MobiDB-lite"/>
    </source>
</evidence>
<dbReference type="Pfam" id="PF06687">
    <property type="entry name" value="SUR7"/>
    <property type="match status" value="1"/>
</dbReference>
<feature type="region of interest" description="Disordered" evidence="1">
    <location>
        <begin position="280"/>
        <end position="306"/>
    </location>
</feature>
<dbReference type="InterPro" id="IPR052413">
    <property type="entry name" value="SUR7_domain"/>
</dbReference>
<reference evidence="3" key="1">
    <citation type="journal article" date="2020" name="Stud. Mycol.">
        <title>101 Dothideomycetes genomes: a test case for predicting lifestyles and emergence of pathogens.</title>
        <authorList>
            <person name="Haridas S."/>
            <person name="Albert R."/>
            <person name="Binder M."/>
            <person name="Bloem J."/>
            <person name="Labutti K."/>
            <person name="Salamov A."/>
            <person name="Andreopoulos B."/>
            <person name="Baker S."/>
            <person name="Barry K."/>
            <person name="Bills G."/>
            <person name="Bluhm B."/>
            <person name="Cannon C."/>
            <person name="Castanera R."/>
            <person name="Culley D."/>
            <person name="Daum C."/>
            <person name="Ezra D."/>
            <person name="Gonzalez J."/>
            <person name="Henrissat B."/>
            <person name="Kuo A."/>
            <person name="Liang C."/>
            <person name="Lipzen A."/>
            <person name="Lutzoni F."/>
            <person name="Magnuson J."/>
            <person name="Mondo S."/>
            <person name="Nolan M."/>
            <person name="Ohm R."/>
            <person name="Pangilinan J."/>
            <person name="Park H.-J."/>
            <person name="Ramirez L."/>
            <person name="Alfaro M."/>
            <person name="Sun H."/>
            <person name="Tritt A."/>
            <person name="Yoshinaga Y."/>
            <person name="Zwiers L.-H."/>
            <person name="Turgeon B."/>
            <person name="Goodwin S."/>
            <person name="Spatafora J."/>
            <person name="Crous P."/>
            <person name="Grigoriev I."/>
        </authorList>
    </citation>
    <scope>NUCLEOTIDE SEQUENCE</scope>
    <source>
        <strain evidence="3">CBS 113389</strain>
    </source>
</reference>
<feature type="transmembrane region" description="Helical" evidence="2">
    <location>
        <begin position="159"/>
        <end position="182"/>
    </location>
</feature>
<dbReference type="GO" id="GO:0031505">
    <property type="term" value="P:fungal-type cell wall organization"/>
    <property type="evidence" value="ECO:0007669"/>
    <property type="project" value="TreeGrafter"/>
</dbReference>
<dbReference type="Proteomes" id="UP000799767">
    <property type="component" value="Unassembled WGS sequence"/>
</dbReference>
<feature type="transmembrane region" description="Helical" evidence="2">
    <location>
        <begin position="194"/>
        <end position="218"/>
    </location>
</feature>
<keyword evidence="2" id="KW-0812">Transmembrane</keyword>
<evidence type="ECO:0000256" key="2">
    <source>
        <dbReference type="SAM" id="Phobius"/>
    </source>
</evidence>